<accession>A0A919TZC4</accession>
<protein>
    <recommendedName>
        <fullName evidence="2">YCII-related domain-containing protein</fullName>
    </recommendedName>
</protein>
<dbReference type="Gene3D" id="3.30.70.1060">
    <property type="entry name" value="Dimeric alpha+beta barrel"/>
    <property type="match status" value="1"/>
</dbReference>
<organism evidence="3 4">
    <name type="scientific">Paractinoplanes tereljensis</name>
    <dbReference type="NCBI Taxonomy" id="571912"/>
    <lineage>
        <taxon>Bacteria</taxon>
        <taxon>Bacillati</taxon>
        <taxon>Actinomycetota</taxon>
        <taxon>Actinomycetes</taxon>
        <taxon>Micromonosporales</taxon>
        <taxon>Micromonosporaceae</taxon>
        <taxon>Paractinoplanes</taxon>
    </lineage>
</organism>
<evidence type="ECO:0000313" key="3">
    <source>
        <dbReference type="EMBL" id="GIF25747.1"/>
    </source>
</evidence>
<gene>
    <name evidence="3" type="ORF">Ate02nite_84770</name>
</gene>
<keyword evidence="4" id="KW-1185">Reference proteome</keyword>
<dbReference type="InterPro" id="IPR051807">
    <property type="entry name" value="Sec-metab_biosynth-assoc"/>
</dbReference>
<feature type="domain" description="YCII-related" evidence="2">
    <location>
        <begin position="1"/>
        <end position="89"/>
    </location>
</feature>
<comment type="similarity">
    <text evidence="1">Belongs to the YciI family.</text>
</comment>
<dbReference type="Pfam" id="PF03795">
    <property type="entry name" value="YCII"/>
    <property type="match status" value="1"/>
</dbReference>
<dbReference type="RefSeq" id="WP_203813552.1">
    <property type="nucleotide sequence ID" value="NZ_BOMY01000053.1"/>
</dbReference>
<dbReference type="InterPro" id="IPR005545">
    <property type="entry name" value="YCII"/>
</dbReference>
<comment type="caution">
    <text evidence="3">The sequence shown here is derived from an EMBL/GenBank/DDBJ whole genome shotgun (WGS) entry which is preliminary data.</text>
</comment>
<evidence type="ECO:0000259" key="2">
    <source>
        <dbReference type="Pfam" id="PF03795"/>
    </source>
</evidence>
<dbReference type="PANTHER" id="PTHR33606">
    <property type="entry name" value="PROTEIN YCII"/>
    <property type="match status" value="1"/>
</dbReference>
<reference evidence="3" key="1">
    <citation type="submission" date="2021-01" db="EMBL/GenBank/DDBJ databases">
        <title>Whole genome shotgun sequence of Actinoplanes tereljensis NBRC 105297.</title>
        <authorList>
            <person name="Komaki H."/>
            <person name="Tamura T."/>
        </authorList>
    </citation>
    <scope>NUCLEOTIDE SEQUENCE</scope>
    <source>
        <strain evidence="3">NBRC 105297</strain>
    </source>
</reference>
<evidence type="ECO:0000313" key="4">
    <source>
        <dbReference type="Proteomes" id="UP000623608"/>
    </source>
</evidence>
<dbReference type="EMBL" id="BOMY01000053">
    <property type="protein sequence ID" value="GIF25747.1"/>
    <property type="molecule type" value="Genomic_DNA"/>
</dbReference>
<proteinExistence type="inferred from homology"/>
<dbReference type="InterPro" id="IPR011008">
    <property type="entry name" value="Dimeric_a/b-barrel"/>
</dbReference>
<evidence type="ECO:0000256" key="1">
    <source>
        <dbReference type="ARBA" id="ARBA00007689"/>
    </source>
</evidence>
<sequence>MQFLLIAYDGKDDGALDRRLNARDQHIALGDTLVREGKMLYGSAILNDAGTMIGSMLVLDFPSRAELDEWLAIEPYMLGNVWSDVQILPTRVGPSFVGLHH</sequence>
<dbReference type="Proteomes" id="UP000623608">
    <property type="component" value="Unassembled WGS sequence"/>
</dbReference>
<dbReference type="AlphaFoldDB" id="A0A919TZC4"/>
<name>A0A919TZC4_9ACTN</name>
<dbReference type="PANTHER" id="PTHR33606:SF3">
    <property type="entry name" value="PROTEIN YCII"/>
    <property type="match status" value="1"/>
</dbReference>
<dbReference type="SUPFAM" id="SSF54909">
    <property type="entry name" value="Dimeric alpha+beta barrel"/>
    <property type="match status" value="1"/>
</dbReference>